<feature type="transmembrane region" description="Helical" evidence="11">
    <location>
        <begin position="160"/>
        <end position="176"/>
    </location>
</feature>
<dbReference type="InterPro" id="IPR035906">
    <property type="entry name" value="MetI-like_sf"/>
</dbReference>
<dbReference type="PANTHER" id="PTHR30614:SF10">
    <property type="entry name" value="ARGININE ABC TRANSPORTER PERMEASE PROTEIN ARTM"/>
    <property type="match status" value="1"/>
</dbReference>
<dbReference type="NCBIfam" id="TIGR01726">
    <property type="entry name" value="HEQRo_perm_3TM"/>
    <property type="match status" value="1"/>
</dbReference>
<comment type="subcellular location">
    <subcellularLocation>
        <location evidence="1">Cell inner membrane</location>
        <topology evidence="1">Multi-pass membrane protein</topology>
    </subcellularLocation>
    <subcellularLocation>
        <location evidence="11">Cell membrane</location>
        <topology evidence="11">Multi-pass membrane protein</topology>
    </subcellularLocation>
</comment>
<dbReference type="CDD" id="cd06261">
    <property type="entry name" value="TM_PBP2"/>
    <property type="match status" value="1"/>
</dbReference>
<keyword evidence="4" id="KW-1003">Cell membrane</keyword>
<gene>
    <name evidence="13" type="ORF">H0A36_02170</name>
</gene>
<comment type="similarity">
    <text evidence="2">Belongs to the binding-protein-dependent transport system permease family. HisMQ subfamily.</text>
</comment>
<keyword evidence="8 11" id="KW-1133">Transmembrane helix</keyword>
<evidence type="ECO:0000256" key="2">
    <source>
        <dbReference type="ARBA" id="ARBA00010072"/>
    </source>
</evidence>
<evidence type="ECO:0000256" key="3">
    <source>
        <dbReference type="ARBA" id="ARBA00022448"/>
    </source>
</evidence>
<protein>
    <recommendedName>
        <fullName evidence="10">Arginine ABC transporter permease protein ArtM</fullName>
    </recommendedName>
</protein>
<keyword evidence="7" id="KW-0029">Amino-acid transport</keyword>
<feature type="transmembrane region" description="Helical" evidence="11">
    <location>
        <begin position="93"/>
        <end position="114"/>
    </location>
</feature>
<evidence type="ECO:0000256" key="11">
    <source>
        <dbReference type="RuleBase" id="RU363032"/>
    </source>
</evidence>
<dbReference type="SUPFAM" id="SSF161098">
    <property type="entry name" value="MetI-like"/>
    <property type="match status" value="1"/>
</dbReference>
<name>A0A853I3N7_9GAMM</name>
<feature type="transmembrane region" description="Helical" evidence="11">
    <location>
        <begin position="17"/>
        <end position="40"/>
    </location>
</feature>
<keyword evidence="3 11" id="KW-0813">Transport</keyword>
<dbReference type="PROSITE" id="PS50928">
    <property type="entry name" value="ABC_TM1"/>
    <property type="match status" value="1"/>
</dbReference>
<dbReference type="InterPro" id="IPR010065">
    <property type="entry name" value="AA_ABC_transptr_permease_3TM"/>
</dbReference>
<evidence type="ECO:0000256" key="8">
    <source>
        <dbReference type="ARBA" id="ARBA00022989"/>
    </source>
</evidence>
<evidence type="ECO:0000256" key="6">
    <source>
        <dbReference type="ARBA" id="ARBA00022692"/>
    </source>
</evidence>
<dbReference type="GO" id="GO:0022857">
    <property type="term" value="F:transmembrane transporter activity"/>
    <property type="evidence" value="ECO:0007669"/>
    <property type="project" value="InterPro"/>
</dbReference>
<dbReference type="Pfam" id="PF00528">
    <property type="entry name" value="BPD_transp_1"/>
    <property type="match status" value="1"/>
</dbReference>
<dbReference type="GO" id="GO:0006865">
    <property type="term" value="P:amino acid transport"/>
    <property type="evidence" value="ECO:0007669"/>
    <property type="project" value="UniProtKB-KW"/>
</dbReference>
<dbReference type="InterPro" id="IPR000515">
    <property type="entry name" value="MetI-like"/>
</dbReference>
<dbReference type="RefSeq" id="WP_180566825.1">
    <property type="nucleotide sequence ID" value="NZ_JACCKB010000002.1"/>
</dbReference>
<dbReference type="AlphaFoldDB" id="A0A853I3N7"/>
<dbReference type="InterPro" id="IPR043429">
    <property type="entry name" value="ArtM/GltK/GlnP/TcyL/YhdX-like"/>
</dbReference>
<feature type="transmembrane region" description="Helical" evidence="11">
    <location>
        <begin position="52"/>
        <end position="73"/>
    </location>
</feature>
<proteinExistence type="inferred from homology"/>
<accession>A0A853I3N7</accession>
<organism evidence="13 14">
    <name type="scientific">Spartinivicinus marinus</name>
    <dbReference type="NCBI Taxonomy" id="2994442"/>
    <lineage>
        <taxon>Bacteria</taxon>
        <taxon>Pseudomonadati</taxon>
        <taxon>Pseudomonadota</taxon>
        <taxon>Gammaproteobacteria</taxon>
        <taxon>Oceanospirillales</taxon>
        <taxon>Zooshikellaceae</taxon>
        <taxon>Spartinivicinus</taxon>
    </lineage>
</organism>
<dbReference type="PANTHER" id="PTHR30614">
    <property type="entry name" value="MEMBRANE COMPONENT OF AMINO ACID ABC TRANSPORTER"/>
    <property type="match status" value="1"/>
</dbReference>
<keyword evidence="9 11" id="KW-0472">Membrane</keyword>
<evidence type="ECO:0000256" key="4">
    <source>
        <dbReference type="ARBA" id="ARBA00022475"/>
    </source>
</evidence>
<dbReference type="Proteomes" id="UP000569732">
    <property type="component" value="Unassembled WGS sequence"/>
</dbReference>
<reference evidence="13 14" key="1">
    <citation type="submission" date="2020-07" db="EMBL/GenBank/DDBJ databases">
        <title>Endozoicomonas sp. nov., isolated from sediment.</title>
        <authorList>
            <person name="Gu T."/>
        </authorList>
    </citation>
    <scope>NUCLEOTIDE SEQUENCE [LARGE SCALE GENOMIC DNA]</scope>
    <source>
        <strain evidence="13 14">SM1973</strain>
    </source>
</reference>
<keyword evidence="6 11" id="KW-0812">Transmembrane</keyword>
<evidence type="ECO:0000259" key="12">
    <source>
        <dbReference type="PROSITE" id="PS50928"/>
    </source>
</evidence>
<feature type="domain" description="ABC transmembrane type-1" evidence="12">
    <location>
        <begin position="17"/>
        <end position="214"/>
    </location>
</feature>
<evidence type="ECO:0000256" key="7">
    <source>
        <dbReference type="ARBA" id="ARBA00022970"/>
    </source>
</evidence>
<feature type="transmembrane region" description="Helical" evidence="11">
    <location>
        <begin position="196"/>
        <end position="217"/>
    </location>
</feature>
<sequence>MDFDIIKDNYPQLLEGLLLTVELVSLSLLIGFILAVPMALMRNGKNVSLRWFAWSFIYFFRGTPLLVQLYLIYYGVGQAEWVRDTVFWGFFKEAYLCALLAFTLNTAAYTAEILRGAINTTDRGEVEAAKAYGMTPWQTFYRIVFPSAFRRALPAYGNEVIFMLHGSAIASAVTLVDLTGAAKLIYSTYYSPFEAFIAAGVLYMIVTFFIVGGFKMLERRWHAHLRPRT</sequence>
<keyword evidence="14" id="KW-1185">Reference proteome</keyword>
<evidence type="ECO:0000256" key="5">
    <source>
        <dbReference type="ARBA" id="ARBA00022519"/>
    </source>
</evidence>
<comment type="caution">
    <text evidence="13">The sequence shown here is derived from an EMBL/GenBank/DDBJ whole genome shotgun (WGS) entry which is preliminary data.</text>
</comment>
<dbReference type="Gene3D" id="1.10.3720.10">
    <property type="entry name" value="MetI-like"/>
    <property type="match status" value="1"/>
</dbReference>
<evidence type="ECO:0000256" key="9">
    <source>
        <dbReference type="ARBA" id="ARBA00023136"/>
    </source>
</evidence>
<evidence type="ECO:0000313" key="13">
    <source>
        <dbReference type="EMBL" id="NYZ64794.1"/>
    </source>
</evidence>
<evidence type="ECO:0000256" key="1">
    <source>
        <dbReference type="ARBA" id="ARBA00004429"/>
    </source>
</evidence>
<dbReference type="EMBL" id="JACCKB010000002">
    <property type="protein sequence ID" value="NYZ64794.1"/>
    <property type="molecule type" value="Genomic_DNA"/>
</dbReference>
<dbReference type="GO" id="GO:0043190">
    <property type="term" value="C:ATP-binding cassette (ABC) transporter complex"/>
    <property type="evidence" value="ECO:0007669"/>
    <property type="project" value="InterPro"/>
</dbReference>
<evidence type="ECO:0000313" key="14">
    <source>
        <dbReference type="Proteomes" id="UP000569732"/>
    </source>
</evidence>
<evidence type="ECO:0000256" key="10">
    <source>
        <dbReference type="ARBA" id="ARBA00040319"/>
    </source>
</evidence>
<keyword evidence="5" id="KW-0997">Cell inner membrane</keyword>